<feature type="region of interest" description="Disordered" evidence="1">
    <location>
        <begin position="81"/>
        <end position="113"/>
    </location>
</feature>
<proteinExistence type="predicted"/>
<feature type="compositionally biased region" description="Basic and acidic residues" evidence="1">
    <location>
        <begin position="87"/>
        <end position="106"/>
    </location>
</feature>
<gene>
    <name evidence="2" type="ORF">QE152_g12844</name>
</gene>
<accession>A0AAW1LFZ2</accession>
<dbReference type="Proteomes" id="UP001458880">
    <property type="component" value="Unassembled WGS sequence"/>
</dbReference>
<sequence>MGPTLVLSECGIRVIAVRTEHWKFFWQWSQLNWATVEEAFEADEQGWIPGAFHGVLIFVLPLAEPAFSEMELRFTKILDTTPISGLDGRRPGTGEARRSGRGRESNSRGVRAP</sequence>
<reference evidence="2 3" key="1">
    <citation type="journal article" date="2024" name="BMC Genomics">
        <title>De novo assembly and annotation of Popillia japonica's genome with initial clues to its potential as an invasive pest.</title>
        <authorList>
            <person name="Cucini C."/>
            <person name="Boschi S."/>
            <person name="Funari R."/>
            <person name="Cardaioli E."/>
            <person name="Iannotti N."/>
            <person name="Marturano G."/>
            <person name="Paoli F."/>
            <person name="Bruttini M."/>
            <person name="Carapelli A."/>
            <person name="Frati F."/>
            <person name="Nardi F."/>
        </authorList>
    </citation>
    <scope>NUCLEOTIDE SEQUENCE [LARGE SCALE GENOMIC DNA]</scope>
    <source>
        <strain evidence="2">DMR45628</strain>
    </source>
</reference>
<name>A0AAW1LFZ2_POPJA</name>
<protein>
    <submittedName>
        <fullName evidence="2">Uncharacterized protein</fullName>
    </submittedName>
</protein>
<comment type="caution">
    <text evidence="2">The sequence shown here is derived from an EMBL/GenBank/DDBJ whole genome shotgun (WGS) entry which is preliminary data.</text>
</comment>
<dbReference type="AlphaFoldDB" id="A0AAW1LFZ2"/>
<evidence type="ECO:0000256" key="1">
    <source>
        <dbReference type="SAM" id="MobiDB-lite"/>
    </source>
</evidence>
<evidence type="ECO:0000313" key="3">
    <source>
        <dbReference type="Proteomes" id="UP001458880"/>
    </source>
</evidence>
<evidence type="ECO:0000313" key="2">
    <source>
        <dbReference type="EMBL" id="KAK9732389.1"/>
    </source>
</evidence>
<keyword evidence="3" id="KW-1185">Reference proteome</keyword>
<dbReference type="EMBL" id="JASPKY010000119">
    <property type="protein sequence ID" value="KAK9732389.1"/>
    <property type="molecule type" value="Genomic_DNA"/>
</dbReference>
<organism evidence="2 3">
    <name type="scientific">Popillia japonica</name>
    <name type="common">Japanese beetle</name>
    <dbReference type="NCBI Taxonomy" id="7064"/>
    <lineage>
        <taxon>Eukaryota</taxon>
        <taxon>Metazoa</taxon>
        <taxon>Ecdysozoa</taxon>
        <taxon>Arthropoda</taxon>
        <taxon>Hexapoda</taxon>
        <taxon>Insecta</taxon>
        <taxon>Pterygota</taxon>
        <taxon>Neoptera</taxon>
        <taxon>Endopterygota</taxon>
        <taxon>Coleoptera</taxon>
        <taxon>Polyphaga</taxon>
        <taxon>Scarabaeiformia</taxon>
        <taxon>Scarabaeidae</taxon>
        <taxon>Rutelinae</taxon>
        <taxon>Popillia</taxon>
    </lineage>
</organism>